<dbReference type="Gene3D" id="3.40.630.10">
    <property type="entry name" value="Zn peptidases"/>
    <property type="match status" value="2"/>
</dbReference>
<evidence type="ECO:0000256" key="4">
    <source>
        <dbReference type="ARBA" id="ARBA00006247"/>
    </source>
</evidence>
<evidence type="ECO:0000313" key="16">
    <source>
        <dbReference type="EMBL" id="GEK35890.1"/>
    </source>
</evidence>
<evidence type="ECO:0000256" key="11">
    <source>
        <dbReference type="ARBA" id="ARBA00022915"/>
    </source>
</evidence>
<dbReference type="SUPFAM" id="SSF55031">
    <property type="entry name" value="Bacterial exopeptidase dimerisation domain"/>
    <property type="match status" value="1"/>
</dbReference>
<proteinExistence type="inferred from homology"/>
<evidence type="ECO:0000256" key="9">
    <source>
        <dbReference type="ARBA" id="ARBA00022801"/>
    </source>
</evidence>
<keyword evidence="7" id="KW-0028">Amino-acid biosynthesis</keyword>
<protein>
    <recommendedName>
        <fullName evidence="6">Probable succinyl-diaminopimelate desuccinylase</fullName>
        <ecNumber evidence="5">3.5.1.18</ecNumber>
    </recommendedName>
</protein>
<name>A0A510WGI8_ENTTH</name>
<comment type="catalytic activity">
    <reaction evidence="14">
        <text>N-succinyl-(2S,6S)-2,6-diaminopimelate + H2O = (2S,6S)-2,6-diaminopimelate + succinate</text>
        <dbReference type="Rhea" id="RHEA:22608"/>
        <dbReference type="ChEBI" id="CHEBI:15377"/>
        <dbReference type="ChEBI" id="CHEBI:30031"/>
        <dbReference type="ChEBI" id="CHEBI:57609"/>
        <dbReference type="ChEBI" id="CHEBI:58087"/>
        <dbReference type="EC" id="3.5.1.18"/>
    </reaction>
</comment>
<keyword evidence="12" id="KW-0457">Lysine biosynthesis</keyword>
<comment type="pathway">
    <text evidence="3">Amino-acid biosynthesis; L-lysine biosynthesis via DAP pathway; LL-2,6-diaminopimelate from (S)-tetrahydrodipicolinate (succinylase route): step 3/3.</text>
</comment>
<dbReference type="GO" id="GO:0019877">
    <property type="term" value="P:diaminopimelate biosynthetic process"/>
    <property type="evidence" value="ECO:0007669"/>
    <property type="project" value="UniProtKB-KW"/>
</dbReference>
<dbReference type="CDD" id="cd08659">
    <property type="entry name" value="M20_ArgE_DapE-like"/>
    <property type="match status" value="1"/>
</dbReference>
<evidence type="ECO:0000256" key="3">
    <source>
        <dbReference type="ARBA" id="ARBA00005130"/>
    </source>
</evidence>
<dbReference type="EMBL" id="BJUG01000001">
    <property type="protein sequence ID" value="GEK35890.1"/>
    <property type="molecule type" value="Genomic_DNA"/>
</dbReference>
<evidence type="ECO:0000256" key="5">
    <source>
        <dbReference type="ARBA" id="ARBA00011921"/>
    </source>
</evidence>
<dbReference type="InterPro" id="IPR010182">
    <property type="entry name" value="ArgE/DapE"/>
</dbReference>
<evidence type="ECO:0000256" key="6">
    <source>
        <dbReference type="ARBA" id="ARBA00016853"/>
    </source>
</evidence>
<comment type="caution">
    <text evidence="16">The sequence shown here is derived from an EMBL/GenBank/DDBJ whole genome shotgun (WGS) entry which is preliminary data.</text>
</comment>
<dbReference type="Gene3D" id="3.30.70.360">
    <property type="match status" value="1"/>
</dbReference>
<dbReference type="NCBIfam" id="TIGR01910">
    <property type="entry name" value="DapE-ArgE"/>
    <property type="match status" value="1"/>
</dbReference>
<dbReference type="PROSITE" id="PS00759">
    <property type="entry name" value="ARGE_DAPE_CPG2_2"/>
    <property type="match status" value="1"/>
</dbReference>
<dbReference type="InterPro" id="IPR001261">
    <property type="entry name" value="ArgE/DapE_CS"/>
</dbReference>
<evidence type="ECO:0000313" key="17">
    <source>
        <dbReference type="Proteomes" id="UP000321361"/>
    </source>
</evidence>
<keyword evidence="13" id="KW-0170">Cobalt</keyword>
<dbReference type="Pfam" id="PF01546">
    <property type="entry name" value="Peptidase_M20"/>
    <property type="match status" value="1"/>
</dbReference>
<evidence type="ECO:0000256" key="7">
    <source>
        <dbReference type="ARBA" id="ARBA00022605"/>
    </source>
</evidence>
<comment type="similarity">
    <text evidence="4">Belongs to the peptidase M20A family.</text>
</comment>
<sequence>MNCDTMWIKENGMGESQMKKEEKISILQDLIRIKSVNGNEAEVASYLKKLLAEHGMKSEIVSYAKGRDNLVATYQSGNAGKVLGLSGHMDVVSVGDEAAWTYPPFEAKIEGNRLYGRGATDMKSGLAAMVLAMIELKETGKPFNGKIKLLATVGEEVGELGSEQLTKAGYVDDLNGLIIGEPTNYNLLYTHMGSINYTVASYGKEAHSSMPQEGYNAIDHLNEFMTKVNAEMKCIAEIVENPVLGRTIHNVTIINGGNQVNSIPSYAQLQGNIRSIPEFSNDKVIETLQKIVDVLNQGNEYQLKLTIDFNKIPVKANPKSSLIHSIQKQFEEPLPLFGAAGTTDAAEFTKARQPFDFVVFGPGVPTLPHQVNEYVEIDNYLAMIDSYQSIILDYLA</sequence>
<comment type="cofactor">
    <cofactor evidence="1">
        <name>Co(2+)</name>
        <dbReference type="ChEBI" id="CHEBI:48828"/>
    </cofactor>
</comment>
<dbReference type="InterPro" id="IPR011650">
    <property type="entry name" value="Peptidase_M20_dimer"/>
</dbReference>
<dbReference type="PANTHER" id="PTHR43808">
    <property type="entry name" value="ACETYLORNITHINE DEACETYLASE"/>
    <property type="match status" value="1"/>
</dbReference>
<dbReference type="NCBIfam" id="NF006365">
    <property type="entry name" value="PRK08588.1"/>
    <property type="match status" value="1"/>
</dbReference>
<evidence type="ECO:0000256" key="1">
    <source>
        <dbReference type="ARBA" id="ARBA00001941"/>
    </source>
</evidence>
<feature type="domain" description="Peptidase M20 dimerisation" evidence="15">
    <location>
        <begin position="189"/>
        <end position="295"/>
    </location>
</feature>
<dbReference type="UniPathway" id="UPA00034">
    <property type="reaction ID" value="UER00021"/>
</dbReference>
<reference evidence="16 17" key="1">
    <citation type="submission" date="2019-07" db="EMBL/GenBank/DDBJ databases">
        <title>Whole genome shotgun sequence of Enterococcus thailandicus NBRC 101867.</title>
        <authorList>
            <person name="Hosoyama A."/>
            <person name="Uohara A."/>
            <person name="Ohji S."/>
            <person name="Ichikawa N."/>
        </authorList>
    </citation>
    <scope>NUCLEOTIDE SEQUENCE [LARGE SCALE GENOMIC DNA]</scope>
    <source>
        <strain evidence="16 17">NBRC 101867</strain>
    </source>
</reference>
<dbReference type="GO" id="GO:0009089">
    <property type="term" value="P:lysine biosynthetic process via diaminopimelate"/>
    <property type="evidence" value="ECO:0007669"/>
    <property type="project" value="UniProtKB-UniPathway"/>
</dbReference>
<keyword evidence="11" id="KW-0220">Diaminopimelate biosynthesis</keyword>
<dbReference type="Pfam" id="PF07687">
    <property type="entry name" value="M20_dimer"/>
    <property type="match status" value="1"/>
</dbReference>
<gene>
    <name evidence="16" type="ORF">ETH01_01770</name>
</gene>
<dbReference type="SUPFAM" id="SSF53187">
    <property type="entry name" value="Zn-dependent exopeptidases"/>
    <property type="match status" value="1"/>
</dbReference>
<evidence type="ECO:0000256" key="8">
    <source>
        <dbReference type="ARBA" id="ARBA00022723"/>
    </source>
</evidence>
<dbReference type="InterPro" id="IPR036264">
    <property type="entry name" value="Bact_exopeptidase_dim_dom"/>
</dbReference>
<evidence type="ECO:0000256" key="14">
    <source>
        <dbReference type="ARBA" id="ARBA00051301"/>
    </source>
</evidence>
<dbReference type="GO" id="GO:0046872">
    <property type="term" value="F:metal ion binding"/>
    <property type="evidence" value="ECO:0007669"/>
    <property type="project" value="UniProtKB-KW"/>
</dbReference>
<keyword evidence="10" id="KW-0862">Zinc</keyword>
<comment type="cofactor">
    <cofactor evidence="2">
        <name>Zn(2+)</name>
        <dbReference type="ChEBI" id="CHEBI:29105"/>
    </cofactor>
</comment>
<evidence type="ECO:0000256" key="13">
    <source>
        <dbReference type="ARBA" id="ARBA00023285"/>
    </source>
</evidence>
<keyword evidence="9" id="KW-0378">Hydrolase</keyword>
<evidence type="ECO:0000259" key="15">
    <source>
        <dbReference type="Pfam" id="PF07687"/>
    </source>
</evidence>
<dbReference type="Proteomes" id="UP000321361">
    <property type="component" value="Unassembled WGS sequence"/>
</dbReference>
<dbReference type="EC" id="3.5.1.18" evidence="5"/>
<keyword evidence="8" id="KW-0479">Metal-binding</keyword>
<evidence type="ECO:0000256" key="12">
    <source>
        <dbReference type="ARBA" id="ARBA00023154"/>
    </source>
</evidence>
<evidence type="ECO:0000256" key="2">
    <source>
        <dbReference type="ARBA" id="ARBA00001947"/>
    </source>
</evidence>
<dbReference type="PANTHER" id="PTHR43808:SF8">
    <property type="entry name" value="PEPTIDASE M20 DIMERISATION DOMAIN-CONTAINING PROTEIN"/>
    <property type="match status" value="1"/>
</dbReference>
<dbReference type="PROSITE" id="PS00758">
    <property type="entry name" value="ARGE_DAPE_CPG2_1"/>
    <property type="match status" value="1"/>
</dbReference>
<dbReference type="GO" id="GO:0009014">
    <property type="term" value="F:succinyl-diaminopimelate desuccinylase activity"/>
    <property type="evidence" value="ECO:0007669"/>
    <property type="project" value="UniProtKB-EC"/>
</dbReference>
<accession>A0A510WGI8</accession>
<dbReference type="AlphaFoldDB" id="A0A510WGI8"/>
<organism evidence="16 17">
    <name type="scientific">Enterococcus thailandicus</name>
    <dbReference type="NCBI Taxonomy" id="417368"/>
    <lineage>
        <taxon>Bacteria</taxon>
        <taxon>Bacillati</taxon>
        <taxon>Bacillota</taxon>
        <taxon>Bacilli</taxon>
        <taxon>Lactobacillales</taxon>
        <taxon>Enterococcaceae</taxon>
        <taxon>Enterococcus</taxon>
    </lineage>
</organism>
<evidence type="ECO:0000256" key="10">
    <source>
        <dbReference type="ARBA" id="ARBA00022833"/>
    </source>
</evidence>
<dbReference type="InterPro" id="IPR002933">
    <property type="entry name" value="Peptidase_M20"/>
</dbReference>
<dbReference type="InterPro" id="IPR050072">
    <property type="entry name" value="Peptidase_M20A"/>
</dbReference>